<reference evidence="2" key="1">
    <citation type="journal article" date="2021" name="Proc. Natl. Acad. Sci. U.S.A.">
        <title>A Catalog of Tens of Thousands of Viruses from Human Metagenomes Reveals Hidden Associations with Chronic Diseases.</title>
        <authorList>
            <person name="Tisza M.J."/>
            <person name="Buck C.B."/>
        </authorList>
    </citation>
    <scope>NUCLEOTIDE SEQUENCE</scope>
    <source>
        <strain evidence="2">CtOoC8</strain>
    </source>
</reference>
<feature type="transmembrane region" description="Helical" evidence="1">
    <location>
        <begin position="21"/>
        <end position="41"/>
    </location>
</feature>
<sequence>MNAVKNVYPAVFLYPFCPNDIFHNLLFYILFPLCTCLRVYAFREEIHTFVVAN</sequence>
<keyword evidence="1" id="KW-1133">Transmembrane helix</keyword>
<dbReference type="EMBL" id="BK014641">
    <property type="protein sequence ID" value="DAD65319.1"/>
    <property type="molecule type" value="Genomic_DNA"/>
</dbReference>
<keyword evidence="1" id="KW-0812">Transmembrane</keyword>
<accession>A0A8S5L6D0</accession>
<proteinExistence type="predicted"/>
<name>A0A8S5L6D0_9CAUD</name>
<protein>
    <submittedName>
        <fullName evidence="2">Uncharacterized protein</fullName>
    </submittedName>
</protein>
<organism evidence="2">
    <name type="scientific">Myoviridae sp. ctOoC8</name>
    <dbReference type="NCBI Taxonomy" id="2823542"/>
    <lineage>
        <taxon>Viruses</taxon>
        <taxon>Duplodnaviria</taxon>
        <taxon>Heunggongvirae</taxon>
        <taxon>Uroviricota</taxon>
        <taxon>Caudoviricetes</taxon>
    </lineage>
</organism>
<evidence type="ECO:0000313" key="2">
    <source>
        <dbReference type="EMBL" id="DAD65319.1"/>
    </source>
</evidence>
<keyword evidence="1" id="KW-0472">Membrane</keyword>
<evidence type="ECO:0000256" key="1">
    <source>
        <dbReference type="SAM" id="Phobius"/>
    </source>
</evidence>